<dbReference type="EMBL" id="OZ021737">
    <property type="protein sequence ID" value="CAK9317786.1"/>
    <property type="molecule type" value="Genomic_DNA"/>
</dbReference>
<evidence type="ECO:0000313" key="3">
    <source>
        <dbReference type="Proteomes" id="UP001642487"/>
    </source>
</evidence>
<reference evidence="2 3" key="1">
    <citation type="submission" date="2024-03" db="EMBL/GenBank/DDBJ databases">
        <authorList>
            <person name="Gkanogiannis A."/>
            <person name="Becerra Lopez-Lavalle L."/>
        </authorList>
    </citation>
    <scope>NUCLEOTIDE SEQUENCE [LARGE SCALE GENOMIC DNA]</scope>
</reference>
<dbReference type="Proteomes" id="UP001642487">
    <property type="component" value="Chromosome 3"/>
</dbReference>
<protein>
    <submittedName>
        <fullName evidence="2">Uncharacterized protein</fullName>
    </submittedName>
</protein>
<sequence>MRNTWFRVEVASALAFHHRCHSWMAARLSATAAGRQSLAASCRFSSLHHWACRTREATAHLGGAAVAEMPVGMIGRSGTKRGRRFTGVGPEEGEDNERGRDQREEERSARERRIDKRGRDW</sequence>
<name>A0ABP0YE11_9ROSI</name>
<feature type="region of interest" description="Disordered" evidence="1">
    <location>
        <begin position="70"/>
        <end position="121"/>
    </location>
</feature>
<proteinExistence type="predicted"/>
<evidence type="ECO:0000256" key="1">
    <source>
        <dbReference type="SAM" id="MobiDB-lite"/>
    </source>
</evidence>
<feature type="compositionally biased region" description="Basic and acidic residues" evidence="1">
    <location>
        <begin position="96"/>
        <end position="121"/>
    </location>
</feature>
<evidence type="ECO:0000313" key="2">
    <source>
        <dbReference type="EMBL" id="CAK9317786.1"/>
    </source>
</evidence>
<gene>
    <name evidence="2" type="ORF">CITCOLO1_LOCUS9735</name>
</gene>
<keyword evidence="3" id="KW-1185">Reference proteome</keyword>
<accession>A0ABP0YE11</accession>
<organism evidence="2 3">
    <name type="scientific">Citrullus colocynthis</name>
    <name type="common">colocynth</name>
    <dbReference type="NCBI Taxonomy" id="252529"/>
    <lineage>
        <taxon>Eukaryota</taxon>
        <taxon>Viridiplantae</taxon>
        <taxon>Streptophyta</taxon>
        <taxon>Embryophyta</taxon>
        <taxon>Tracheophyta</taxon>
        <taxon>Spermatophyta</taxon>
        <taxon>Magnoliopsida</taxon>
        <taxon>eudicotyledons</taxon>
        <taxon>Gunneridae</taxon>
        <taxon>Pentapetalae</taxon>
        <taxon>rosids</taxon>
        <taxon>fabids</taxon>
        <taxon>Cucurbitales</taxon>
        <taxon>Cucurbitaceae</taxon>
        <taxon>Benincaseae</taxon>
        <taxon>Citrullus</taxon>
    </lineage>
</organism>